<protein>
    <submittedName>
        <fullName evidence="1">Uncharacterized protein</fullName>
    </submittedName>
</protein>
<organism evidence="1 2">
    <name type="scientific">Campylobacter gracilis RM3268</name>
    <dbReference type="NCBI Taxonomy" id="553220"/>
    <lineage>
        <taxon>Bacteria</taxon>
        <taxon>Pseudomonadati</taxon>
        <taxon>Campylobacterota</taxon>
        <taxon>Epsilonproteobacteria</taxon>
        <taxon>Campylobacterales</taxon>
        <taxon>Campylobacteraceae</taxon>
        <taxon>Campylobacter</taxon>
    </lineage>
</organism>
<sequence>MRRYVPAPTGYLMFRFALFMRNPLGFLLRSHGERESLLQCIDLRAI</sequence>
<comment type="caution">
    <text evidence="1">The sequence shown here is derived from an EMBL/GenBank/DDBJ whole genome shotgun (WGS) entry which is preliminary data.</text>
</comment>
<evidence type="ECO:0000313" key="1">
    <source>
        <dbReference type="EMBL" id="EEV17271.1"/>
    </source>
</evidence>
<dbReference type="EMBL" id="ACYG01000027">
    <property type="protein sequence ID" value="EEV17271.1"/>
    <property type="molecule type" value="Genomic_DNA"/>
</dbReference>
<proteinExistence type="predicted"/>
<evidence type="ECO:0000313" key="2">
    <source>
        <dbReference type="Proteomes" id="UP000005709"/>
    </source>
</evidence>
<keyword evidence="2" id="KW-1185">Reference proteome</keyword>
<dbReference type="AlphaFoldDB" id="C8PK16"/>
<accession>C8PK16</accession>
<gene>
    <name evidence="1" type="ORF">CAMGR0001_1568</name>
</gene>
<reference evidence="1 2" key="1">
    <citation type="submission" date="2009-07" db="EMBL/GenBank/DDBJ databases">
        <authorList>
            <person name="Madupu R."/>
            <person name="Sebastian Y."/>
            <person name="Durkin A.S."/>
            <person name="Torralba M."/>
            <person name="Methe B."/>
            <person name="Sutton G.G."/>
            <person name="Strausberg R.L."/>
            <person name="Nelson K.E."/>
        </authorList>
    </citation>
    <scope>NUCLEOTIDE SEQUENCE [LARGE SCALE GENOMIC DNA]</scope>
    <source>
        <strain evidence="1 2">RM3268</strain>
    </source>
</reference>
<dbReference type="Proteomes" id="UP000005709">
    <property type="component" value="Unassembled WGS sequence"/>
</dbReference>
<name>C8PK16_9BACT</name>